<dbReference type="OrthoDB" id="7166292at2"/>
<dbReference type="SUPFAM" id="SSF47240">
    <property type="entry name" value="Ferritin-like"/>
    <property type="match status" value="1"/>
</dbReference>
<feature type="domain" description="DUF2383" evidence="1">
    <location>
        <begin position="13"/>
        <end position="113"/>
    </location>
</feature>
<reference evidence="2 3" key="1">
    <citation type="submission" date="2018-06" db="EMBL/GenBank/DDBJ databases">
        <authorList>
            <consortium name="Pathogen Informatics"/>
            <person name="Doyle S."/>
        </authorList>
    </citation>
    <scope>NUCLEOTIDE SEQUENCE [LARGE SCALE GENOMIC DNA]</scope>
    <source>
        <strain evidence="2 3">NCTC13315</strain>
    </source>
</reference>
<dbReference type="Proteomes" id="UP000254968">
    <property type="component" value="Unassembled WGS sequence"/>
</dbReference>
<protein>
    <submittedName>
        <fullName evidence="2">Domain of uncharacterized function (DUF2383)</fullName>
    </submittedName>
</protein>
<evidence type="ECO:0000313" key="3">
    <source>
        <dbReference type="Proteomes" id="UP000254968"/>
    </source>
</evidence>
<name>A0A378I0I2_9GAMM</name>
<evidence type="ECO:0000313" key="2">
    <source>
        <dbReference type="EMBL" id="STX28503.1"/>
    </source>
</evidence>
<dbReference type="Gene3D" id="1.20.1260.10">
    <property type="match status" value="1"/>
</dbReference>
<dbReference type="InterPro" id="IPR019052">
    <property type="entry name" value="DUF2383"/>
</dbReference>
<dbReference type="CDD" id="cd00657">
    <property type="entry name" value="Ferritin_like"/>
    <property type="match status" value="1"/>
</dbReference>
<evidence type="ECO:0000259" key="1">
    <source>
        <dbReference type="Pfam" id="PF09537"/>
    </source>
</evidence>
<gene>
    <name evidence="2" type="ORF">NCTC13315_01033</name>
</gene>
<proteinExistence type="predicted"/>
<dbReference type="Pfam" id="PF09537">
    <property type="entry name" value="DUF2383"/>
    <property type="match status" value="1"/>
</dbReference>
<dbReference type="InterPro" id="IPR009078">
    <property type="entry name" value="Ferritin-like_SF"/>
</dbReference>
<dbReference type="AlphaFoldDB" id="A0A378I0I2"/>
<sequence>MVTMVGTQAEFRDALYELCELDYDAIAAYEAAINLLEKENHIKKMEEFKQDHQRHVIEISNLLHKHKVEAPDGPSPKNLLTQGKVYLANLMGDEAILQAMLSNEQDTNTAYERLNEFKDKWKDGITILKQGLKDEKKHKQWLQLTLNGYKNK</sequence>
<organism evidence="2 3">
    <name type="scientific">Legionella beliardensis</name>
    <dbReference type="NCBI Taxonomy" id="91822"/>
    <lineage>
        <taxon>Bacteria</taxon>
        <taxon>Pseudomonadati</taxon>
        <taxon>Pseudomonadota</taxon>
        <taxon>Gammaproteobacteria</taxon>
        <taxon>Legionellales</taxon>
        <taxon>Legionellaceae</taxon>
        <taxon>Legionella</taxon>
    </lineage>
</organism>
<accession>A0A378I0I2</accession>
<dbReference type="RefSeq" id="WP_115302244.1">
    <property type="nucleotide sequence ID" value="NZ_CAAAHO010000001.1"/>
</dbReference>
<keyword evidence="3" id="KW-1185">Reference proteome</keyword>
<dbReference type="InterPro" id="IPR012347">
    <property type="entry name" value="Ferritin-like"/>
</dbReference>
<dbReference type="EMBL" id="UGNV01000001">
    <property type="protein sequence ID" value="STX28503.1"/>
    <property type="molecule type" value="Genomic_DNA"/>
</dbReference>